<sequence>MKRYGIVDERTGEQVLPYTFECLGTAHHQAKRMGEGLATVTWVGHFGLPSVAAVFRDDGQLETLCLYPNEAHRICNLKNEREPGRYEVRNVMLNTAYGE</sequence>
<name>A0AAU7VGN4_9CAUD</name>
<organism evidence="1">
    <name type="scientific">Dinoroseobacter phage vB_DshS_R26L</name>
    <dbReference type="NCBI Taxonomy" id="3161158"/>
    <lineage>
        <taxon>Viruses</taxon>
        <taxon>Duplodnaviria</taxon>
        <taxon>Heunggongvirae</taxon>
        <taxon>Uroviricota</taxon>
        <taxon>Caudoviricetes</taxon>
        <taxon>Nanhaivirus</taxon>
    </lineage>
</organism>
<dbReference type="EMBL" id="PP882867">
    <property type="protein sequence ID" value="XBW75339.1"/>
    <property type="molecule type" value="Genomic_DNA"/>
</dbReference>
<accession>A0AAU7VGN4</accession>
<protein>
    <recommendedName>
        <fullName evidence="2">DUF1330 domain-containing protein</fullName>
    </recommendedName>
</protein>
<evidence type="ECO:0008006" key="2">
    <source>
        <dbReference type="Google" id="ProtNLM"/>
    </source>
</evidence>
<gene>
    <name evidence="1" type="ORF">vBDshSR26L_24</name>
</gene>
<reference evidence="1" key="1">
    <citation type="submission" date="2024-06" db="EMBL/GenBank/DDBJ databases">
        <authorList>
            <person name="Lu L."/>
            <person name="Wei N."/>
            <person name="Zhang R."/>
        </authorList>
    </citation>
    <scope>NUCLEOTIDE SEQUENCE</scope>
</reference>
<proteinExistence type="predicted"/>
<evidence type="ECO:0000313" key="1">
    <source>
        <dbReference type="EMBL" id="XBW75339.1"/>
    </source>
</evidence>